<dbReference type="RefSeq" id="WP_071603273.1">
    <property type="nucleotide sequence ID" value="NZ_CM001972.1"/>
</dbReference>
<sequence length="95" mass="11162">MFCDSNLSPFPCVQCGICCQRVNLAEETRFLDQGDGTCRHYDAVNKGCSIYHDRPDICRVDLQFEQHYARFYTWDEFVELNLTVCRQLIAEEENQ</sequence>
<gene>
    <name evidence="1" type="ORF">J8657_15985</name>
    <name evidence="2" type="ORF">LF929_010680</name>
</gene>
<dbReference type="GeneID" id="302582141"/>
<dbReference type="AlphaFoldDB" id="A0AB39IM07"/>
<evidence type="ECO:0000313" key="2">
    <source>
        <dbReference type="EMBL" id="XDL22778.1"/>
    </source>
</evidence>
<evidence type="ECO:0000313" key="1">
    <source>
        <dbReference type="EMBL" id="MBP2859100.1"/>
    </source>
</evidence>
<accession>A0AB39IM07</accession>
<dbReference type="Proteomes" id="UP000810130">
    <property type="component" value="Unassembled WGS sequence"/>
</dbReference>
<name>A0AB39IM07_9GAMM</name>
<dbReference type="InterPro" id="IPR005358">
    <property type="entry name" value="Puta_zinc/iron-chelating_dom"/>
</dbReference>
<evidence type="ECO:0000313" key="3">
    <source>
        <dbReference type="Proteomes" id="UP000810130"/>
    </source>
</evidence>
<organism evidence="2">
    <name type="scientific">Dickeya oryzae</name>
    <dbReference type="NCBI Taxonomy" id="1240404"/>
    <lineage>
        <taxon>Bacteria</taxon>
        <taxon>Pseudomonadati</taxon>
        <taxon>Pseudomonadota</taxon>
        <taxon>Gammaproteobacteria</taxon>
        <taxon>Enterobacterales</taxon>
        <taxon>Pectobacteriaceae</taxon>
        <taxon>Dickeya</taxon>
    </lineage>
</organism>
<protein>
    <submittedName>
        <fullName evidence="2">YkgJ family cysteine cluster protein</fullName>
    </submittedName>
</protein>
<proteinExistence type="predicted"/>
<reference evidence="1 3" key="1">
    <citation type="submission" date="2021-04" db="EMBL/GenBank/DDBJ databases">
        <title>Genomic and host-range diversity within the Dickeya zeae complex, identification of D. zeae and D. oryzae members, proposal of two novel subspecies D. zeae subsp. zeae subsp. nov. and D. zeae subsp. dombae subsp. nov.</title>
        <authorList>
            <person name="Van Gijsegem F."/>
            <person name="Hugouvieux-Cotte-Pattat N."/>
        </authorList>
    </citation>
    <scope>NUCLEOTIDE SEQUENCE [LARGE SCALE GENOMIC DNA]</scope>
    <source>
        <strain evidence="1 3">FVG03</strain>
    </source>
</reference>
<dbReference type="EMBL" id="CP162670">
    <property type="protein sequence ID" value="XDL22778.1"/>
    <property type="molecule type" value="Genomic_DNA"/>
</dbReference>
<keyword evidence="3" id="KW-1185">Reference proteome</keyword>
<reference evidence="2" key="2">
    <citation type="submission" date="2024-07" db="EMBL/GenBank/DDBJ databases">
        <authorList>
            <person name="Pedron J."/>
        </authorList>
    </citation>
    <scope>NUCLEOTIDE SEQUENCE</scope>
    <source>
        <strain evidence="2">A003-S1-M15</strain>
    </source>
</reference>
<dbReference type="EMBL" id="JAGJWX010000025">
    <property type="protein sequence ID" value="MBP2859100.1"/>
    <property type="molecule type" value="Genomic_DNA"/>
</dbReference>
<dbReference type="Pfam" id="PF03692">
    <property type="entry name" value="CxxCxxCC"/>
    <property type="match status" value="1"/>
</dbReference>